<dbReference type="Proteomes" id="UP000470470">
    <property type="component" value="Unassembled WGS sequence"/>
</dbReference>
<gene>
    <name evidence="1" type="ORF">G1H19_03245</name>
</gene>
<proteinExistence type="predicted"/>
<dbReference type="EMBL" id="JAAGWK010000005">
    <property type="protein sequence ID" value="NEL53030.1"/>
    <property type="molecule type" value="Genomic_DNA"/>
</dbReference>
<dbReference type="AlphaFoldDB" id="A0A7K3WB30"/>
<accession>A0A7K3WB30</accession>
<evidence type="ECO:0000313" key="2">
    <source>
        <dbReference type="Proteomes" id="UP000470470"/>
    </source>
</evidence>
<keyword evidence="2" id="KW-1185">Reference proteome</keyword>
<reference evidence="1 2" key="1">
    <citation type="submission" date="2020-02" db="EMBL/GenBank/DDBJ databases">
        <title>The whole genome sequence of CPCC 205119.</title>
        <authorList>
            <person name="Jiang Z."/>
        </authorList>
    </citation>
    <scope>NUCLEOTIDE SEQUENCE [LARGE SCALE GENOMIC DNA]</scope>
    <source>
        <strain evidence="1 2">CPCC 205119</strain>
    </source>
</reference>
<evidence type="ECO:0000313" key="1">
    <source>
        <dbReference type="EMBL" id="NEL53030.1"/>
    </source>
</evidence>
<protein>
    <submittedName>
        <fullName evidence="1">Uncharacterized protein</fullName>
    </submittedName>
</protein>
<sequence length="209" mass="22732">MRMRELDLRGSDPAAAPPRSTVTAVLEDAEHVLVRGPVPALAAALAALWKAGRLPAVSLGWDPADDPASRGLARDLGIGAADGERELGLVRDDHGGVLLQHGRLAATADPAPSRFRRPARFGAQAHHDDARVADGEVSRLEVRPDRSTPDTLSVAVVTVPLRPARRSTGRVLQVACDPARVWRDGVLLDRPVSRWTWYADDRVRWRLRP</sequence>
<organism evidence="1 2">
    <name type="scientific">Goekera deserti</name>
    <dbReference type="NCBI Taxonomy" id="2497753"/>
    <lineage>
        <taxon>Bacteria</taxon>
        <taxon>Bacillati</taxon>
        <taxon>Actinomycetota</taxon>
        <taxon>Actinomycetes</taxon>
        <taxon>Geodermatophilales</taxon>
        <taxon>Geodermatophilaceae</taxon>
        <taxon>Goekera</taxon>
    </lineage>
</organism>
<comment type="caution">
    <text evidence="1">The sequence shown here is derived from an EMBL/GenBank/DDBJ whole genome shotgun (WGS) entry which is preliminary data.</text>
</comment>
<name>A0A7K3WB30_9ACTN</name>